<keyword evidence="9 14" id="KW-0547">Nucleotide-binding</keyword>
<evidence type="ECO:0000256" key="12">
    <source>
        <dbReference type="ARBA" id="ARBA00023141"/>
    </source>
</evidence>
<dbReference type="InterPro" id="IPR020568">
    <property type="entry name" value="Ribosomal_Su5_D2-typ_SF"/>
</dbReference>
<dbReference type="GeneID" id="8738678"/>
<keyword evidence="8 14" id="KW-0808">Transferase</keyword>
<feature type="binding site" evidence="14">
    <location>
        <begin position="74"/>
        <end position="84"/>
    </location>
    <ligand>
        <name>ATP</name>
        <dbReference type="ChEBI" id="CHEBI:30616"/>
    </ligand>
</feature>
<dbReference type="SUPFAM" id="SSF54211">
    <property type="entry name" value="Ribosomal protein S5 domain 2-like"/>
    <property type="match status" value="1"/>
</dbReference>
<keyword evidence="10 14" id="KW-0418">Kinase</keyword>
<feature type="domain" description="GHMP kinase N-terminal" evidence="15">
    <location>
        <begin position="54"/>
        <end position="135"/>
    </location>
</feature>
<evidence type="ECO:0000256" key="2">
    <source>
        <dbReference type="ARBA" id="ARBA00004842"/>
    </source>
</evidence>
<dbReference type="Proteomes" id="UP000001901">
    <property type="component" value="Chromosome"/>
</dbReference>
<evidence type="ECO:0000256" key="1">
    <source>
        <dbReference type="ARBA" id="ARBA00004496"/>
    </source>
</evidence>
<evidence type="ECO:0000256" key="14">
    <source>
        <dbReference type="HAMAP-Rule" id="MF_00370"/>
    </source>
</evidence>
<dbReference type="InterPro" id="IPR010189">
    <property type="entry name" value="SK_arc"/>
</dbReference>
<organism evidence="16 17">
    <name type="scientific">Archaeoglobus profundus (strain DSM 5631 / JCM 9629 / NBRC 100127 / Av18)</name>
    <dbReference type="NCBI Taxonomy" id="572546"/>
    <lineage>
        <taxon>Archaea</taxon>
        <taxon>Methanobacteriati</taxon>
        <taxon>Methanobacteriota</taxon>
        <taxon>Archaeoglobi</taxon>
        <taxon>Archaeoglobales</taxon>
        <taxon>Archaeoglobaceae</taxon>
        <taxon>Archaeoglobus</taxon>
    </lineage>
</organism>
<dbReference type="STRING" id="572546.Arcpr_0033"/>
<dbReference type="GO" id="GO:0009073">
    <property type="term" value="P:aromatic amino acid family biosynthetic process"/>
    <property type="evidence" value="ECO:0007669"/>
    <property type="project" value="UniProtKB-KW"/>
</dbReference>
<dbReference type="InterPro" id="IPR006203">
    <property type="entry name" value="GHMP_knse_ATP-bd_CS"/>
</dbReference>
<dbReference type="PROSITE" id="PS51257">
    <property type="entry name" value="PROKAR_LIPOPROTEIN"/>
    <property type="match status" value="1"/>
</dbReference>
<evidence type="ECO:0000313" key="17">
    <source>
        <dbReference type="Proteomes" id="UP000001901"/>
    </source>
</evidence>
<proteinExistence type="inferred from homology"/>
<keyword evidence="17" id="KW-1185">Reference proteome</keyword>
<evidence type="ECO:0000313" key="16">
    <source>
        <dbReference type="EMBL" id="ADB57110.1"/>
    </source>
</evidence>
<dbReference type="InterPro" id="IPR006204">
    <property type="entry name" value="GHMP_kinase_N_dom"/>
</dbReference>
<evidence type="ECO:0000259" key="15">
    <source>
        <dbReference type="Pfam" id="PF00288"/>
    </source>
</evidence>
<dbReference type="Gene3D" id="3.30.230.10">
    <property type="match status" value="1"/>
</dbReference>
<comment type="pathway">
    <text evidence="2 14">Metabolic intermediate biosynthesis; chorismate biosynthesis; chorismate from D-erythrose 4-phosphate and phosphoenolpyruvate: step 5/7.</text>
</comment>
<keyword evidence="7 14" id="KW-0028">Amino-acid biosynthesis</keyword>
<evidence type="ECO:0000256" key="9">
    <source>
        <dbReference type="ARBA" id="ARBA00022741"/>
    </source>
</evidence>
<dbReference type="GO" id="GO:0004765">
    <property type="term" value="F:shikimate kinase activity"/>
    <property type="evidence" value="ECO:0007669"/>
    <property type="project" value="UniProtKB-UniRule"/>
</dbReference>
<keyword evidence="11 14" id="KW-0067">ATP-binding</keyword>
<evidence type="ECO:0000256" key="4">
    <source>
        <dbReference type="ARBA" id="ARBA00012154"/>
    </source>
</evidence>
<comment type="catalytic activity">
    <reaction evidence="13 14">
        <text>shikimate + ATP = 3-phosphoshikimate + ADP + H(+)</text>
        <dbReference type="Rhea" id="RHEA:13121"/>
        <dbReference type="ChEBI" id="CHEBI:15378"/>
        <dbReference type="ChEBI" id="CHEBI:30616"/>
        <dbReference type="ChEBI" id="CHEBI:36208"/>
        <dbReference type="ChEBI" id="CHEBI:145989"/>
        <dbReference type="ChEBI" id="CHEBI:456216"/>
        <dbReference type="EC" id="2.7.1.71"/>
    </reaction>
</comment>
<dbReference type="PANTHER" id="PTHR20861:SF3">
    <property type="entry name" value="SHIKIMATE KINASE"/>
    <property type="match status" value="1"/>
</dbReference>
<dbReference type="Pfam" id="PF00288">
    <property type="entry name" value="GHMP_kinases_N"/>
    <property type="match status" value="1"/>
</dbReference>
<dbReference type="RefSeq" id="WP_012939446.1">
    <property type="nucleotide sequence ID" value="NC_013741.1"/>
</dbReference>
<dbReference type="KEGG" id="apo:Arcpr_0033"/>
<dbReference type="UniPathway" id="UPA00053">
    <property type="reaction ID" value="UER00088"/>
</dbReference>
<dbReference type="GO" id="GO:0005524">
    <property type="term" value="F:ATP binding"/>
    <property type="evidence" value="ECO:0007669"/>
    <property type="project" value="UniProtKB-UniRule"/>
</dbReference>
<evidence type="ECO:0000256" key="10">
    <source>
        <dbReference type="ARBA" id="ARBA00022777"/>
    </source>
</evidence>
<dbReference type="GO" id="GO:0008652">
    <property type="term" value="P:amino acid biosynthetic process"/>
    <property type="evidence" value="ECO:0007669"/>
    <property type="project" value="UniProtKB-KW"/>
</dbReference>
<dbReference type="GO" id="GO:0009423">
    <property type="term" value="P:chorismate biosynthetic process"/>
    <property type="evidence" value="ECO:0007669"/>
    <property type="project" value="UniProtKB-UniRule"/>
</dbReference>
<sequence>MKAQAYSAGTIINALATGYGCAFGLDLKLKVRVDFEVNDNVVVENGIERRSIVLDTVLNHFGLNAVVEVESEIPKGSGLGSSSAFLNALLLAVYKYISKSLNAGDILRLNAKLSLECGISYTGAFDDASASLLGGIVLTDNTSMQMLRWEFKRAKAVILIPEFGRGRIDLNEIRRDLTLVRKALKFARRGDYKSAMYYNTLHYCKAIGYPIEVVEIVKDSNCCCGLSGNGPCFVAFGDVKEVKKVWEAYGNVIETKIVNEPCDDIVITHDLFSYSELQSRQSDE</sequence>
<dbReference type="EC" id="2.7.1.71" evidence="4 14"/>
<evidence type="ECO:0000256" key="3">
    <source>
        <dbReference type="ARBA" id="ARBA00010202"/>
    </source>
</evidence>
<dbReference type="GO" id="GO:0005737">
    <property type="term" value="C:cytoplasm"/>
    <property type="evidence" value="ECO:0007669"/>
    <property type="project" value="UniProtKB-SubCell"/>
</dbReference>
<comment type="similarity">
    <text evidence="3 14">Belongs to the GHMP kinase family. Archaeal shikimate kinase subfamily.</text>
</comment>
<dbReference type="InterPro" id="IPR014721">
    <property type="entry name" value="Ribsml_uS5_D2-typ_fold_subgr"/>
</dbReference>
<dbReference type="EMBL" id="CP001857">
    <property type="protein sequence ID" value="ADB57110.1"/>
    <property type="molecule type" value="Genomic_DNA"/>
</dbReference>
<dbReference type="NCBIfam" id="TIGR01920">
    <property type="entry name" value="Shik_kin_archae"/>
    <property type="match status" value="1"/>
</dbReference>
<dbReference type="PROSITE" id="PS00627">
    <property type="entry name" value="GHMP_KINASES_ATP"/>
    <property type="match status" value="1"/>
</dbReference>
<dbReference type="PIRSF" id="PIRSF005758">
    <property type="entry name" value="Shikimt_kin_arch"/>
    <property type="match status" value="1"/>
</dbReference>
<keyword evidence="6 14" id="KW-0963">Cytoplasm</keyword>
<dbReference type="HAMAP" id="MF_00370">
    <property type="entry name" value="Shik_kinase_arch"/>
    <property type="match status" value="1"/>
</dbReference>
<evidence type="ECO:0000256" key="13">
    <source>
        <dbReference type="ARBA" id="ARBA00048567"/>
    </source>
</evidence>
<comment type="subcellular location">
    <subcellularLocation>
        <location evidence="1 14">Cytoplasm</location>
    </subcellularLocation>
</comment>
<dbReference type="PaxDb" id="572546-Arcpr_0033"/>
<evidence type="ECO:0000256" key="7">
    <source>
        <dbReference type="ARBA" id="ARBA00022605"/>
    </source>
</evidence>
<gene>
    <name evidence="14" type="primary">aroK</name>
    <name evidence="16" type="ordered locus">Arcpr_0033</name>
</gene>
<name>D2RFN5_ARCPA</name>
<evidence type="ECO:0000256" key="6">
    <source>
        <dbReference type="ARBA" id="ARBA00022490"/>
    </source>
</evidence>
<reference evidence="16 17" key="1">
    <citation type="journal article" date="2010" name="Stand. Genomic Sci.">
        <title>Complete genome sequence of Archaeoglobus profundus type strain (AV18).</title>
        <authorList>
            <person name="von Jan M."/>
            <person name="Lapidus A."/>
            <person name="Del Rio T.G."/>
            <person name="Copeland A."/>
            <person name="Tice H."/>
            <person name="Cheng J.F."/>
            <person name="Lucas S."/>
            <person name="Chen F."/>
            <person name="Nolan M."/>
            <person name="Goodwin L."/>
            <person name="Han C."/>
            <person name="Pitluck S."/>
            <person name="Liolios K."/>
            <person name="Ivanova N."/>
            <person name="Mavromatis K."/>
            <person name="Ovchinnikova G."/>
            <person name="Chertkov O."/>
            <person name="Pati A."/>
            <person name="Chen A."/>
            <person name="Palaniappan K."/>
            <person name="Land M."/>
            <person name="Hauser L."/>
            <person name="Chang Y.J."/>
            <person name="Jeffries C.D."/>
            <person name="Saunders E."/>
            <person name="Brettin T."/>
            <person name="Detter J.C."/>
            <person name="Chain P."/>
            <person name="Eichinger K."/>
            <person name="Huber H."/>
            <person name="Spring S."/>
            <person name="Rohde M."/>
            <person name="Goker M."/>
            <person name="Wirth R."/>
            <person name="Woyke T."/>
            <person name="Bristow J."/>
            <person name="Eisen J.A."/>
            <person name="Markowitz V."/>
            <person name="Hugenholtz P."/>
            <person name="Kyrpides N.C."/>
            <person name="Klenk H.P."/>
        </authorList>
    </citation>
    <scope>NUCLEOTIDE SEQUENCE [LARGE SCALE GENOMIC DNA]</scope>
    <source>
        <strain evidence="17">DSM 5631 / JCM 9629 / NBRC 100127 / Av18</strain>
    </source>
</reference>
<evidence type="ECO:0000256" key="11">
    <source>
        <dbReference type="ARBA" id="ARBA00022840"/>
    </source>
</evidence>
<keyword evidence="12 14" id="KW-0057">Aromatic amino acid biosynthesis</keyword>
<evidence type="ECO:0000256" key="5">
    <source>
        <dbReference type="ARBA" id="ARBA00013853"/>
    </source>
</evidence>
<protein>
    <recommendedName>
        <fullName evidence="5 14">Shikimate kinase</fullName>
        <shortName evidence="14">SK</shortName>
        <ecNumber evidence="4 14">2.7.1.71</ecNumber>
    </recommendedName>
</protein>
<evidence type="ECO:0000256" key="8">
    <source>
        <dbReference type="ARBA" id="ARBA00022679"/>
    </source>
</evidence>
<accession>D2RFN5</accession>
<dbReference type="PANTHER" id="PTHR20861">
    <property type="entry name" value="HOMOSERINE/4-DIPHOSPHOCYTIDYL-2-C-METHYL-D-ERYTHRITOL KINASE"/>
    <property type="match status" value="1"/>
</dbReference>
<dbReference type="HOGENOM" id="CLU_073768_0_0_2"/>
<dbReference type="eggNOG" id="arCOG01025">
    <property type="taxonomic scope" value="Archaea"/>
</dbReference>
<dbReference type="AlphaFoldDB" id="D2RFN5"/>